<keyword evidence="5" id="KW-0472">Membrane</keyword>
<dbReference type="Pfam" id="PF00566">
    <property type="entry name" value="RabGAP-TBC"/>
    <property type="match status" value="1"/>
</dbReference>
<feature type="domain" description="Rab-GAP TBC" evidence="7">
    <location>
        <begin position="145"/>
        <end position="331"/>
    </location>
</feature>
<dbReference type="GeneID" id="115647215"/>
<dbReference type="GO" id="GO:0005096">
    <property type="term" value="F:GTPase activator activity"/>
    <property type="evidence" value="ECO:0007669"/>
    <property type="project" value="UniProtKB-KW"/>
</dbReference>
<evidence type="ECO:0000313" key="8">
    <source>
        <dbReference type="Ensembl" id="ENSGEVP00005001498.1"/>
    </source>
</evidence>
<reference evidence="8" key="3">
    <citation type="submission" date="2025-09" db="UniProtKB">
        <authorList>
            <consortium name="Ensembl"/>
        </authorList>
    </citation>
    <scope>IDENTIFICATION</scope>
</reference>
<evidence type="ECO:0000256" key="1">
    <source>
        <dbReference type="ARBA" id="ARBA00004141"/>
    </source>
</evidence>
<dbReference type="GO" id="GO:0006888">
    <property type="term" value="P:endoplasmic reticulum to Golgi vesicle-mediated transport"/>
    <property type="evidence" value="ECO:0007669"/>
    <property type="project" value="TreeGrafter"/>
</dbReference>
<dbReference type="FunFam" id="1.10.8.1310:FF:000001">
    <property type="entry name" value="TBC1 domain family, member 20"/>
    <property type="match status" value="1"/>
</dbReference>
<protein>
    <recommendedName>
        <fullName evidence="6">TBC1 domain family member 20</fullName>
    </recommendedName>
</protein>
<keyword evidence="2" id="KW-0343">GTPase activation</keyword>
<dbReference type="GO" id="GO:0007030">
    <property type="term" value="P:Golgi organization"/>
    <property type="evidence" value="ECO:0007669"/>
    <property type="project" value="UniProtKB-ARBA"/>
</dbReference>
<evidence type="ECO:0000256" key="2">
    <source>
        <dbReference type="ARBA" id="ARBA00022468"/>
    </source>
</evidence>
<dbReference type="RefSeq" id="XP_030409898.1">
    <property type="nucleotide sequence ID" value="XM_030554038.1"/>
</dbReference>
<dbReference type="GO" id="GO:0016050">
    <property type="term" value="P:vesicle organization"/>
    <property type="evidence" value="ECO:0007669"/>
    <property type="project" value="UniProtKB-ARBA"/>
</dbReference>
<dbReference type="Gene3D" id="1.10.8.1310">
    <property type="match status" value="1"/>
</dbReference>
<dbReference type="PROSITE" id="PS50086">
    <property type="entry name" value="TBC_RABGAP"/>
    <property type="match status" value="1"/>
</dbReference>
<name>A0A8C4VIF3_9SAUR</name>
<dbReference type="PANTHER" id="PTHR20913:SF11">
    <property type="entry name" value="RAB-GAP TBC DOMAIN-CONTAINING PROTEIN"/>
    <property type="match status" value="1"/>
</dbReference>
<dbReference type="SMART" id="SM00164">
    <property type="entry name" value="TBC"/>
    <property type="match status" value="1"/>
</dbReference>
<comment type="subcellular location">
    <subcellularLocation>
        <location evidence="1">Membrane</location>
        <topology evidence="1">Multi-pass membrane protein</topology>
    </subcellularLocation>
</comment>
<reference evidence="8" key="1">
    <citation type="submission" date="2019-06" db="EMBL/GenBank/DDBJ databases">
        <title>G10K-VGP Goodes thornscrub tortoise genome, primary haplotype.</title>
        <authorList>
            <person name="Murphy B."/>
            <person name="Edwards T."/>
            <person name="Rhie A."/>
            <person name="Koren S."/>
            <person name="Phillippy A."/>
            <person name="Fedrigo O."/>
            <person name="Haase B."/>
            <person name="Mountcastle J."/>
            <person name="Lewin H."/>
            <person name="Damas J."/>
            <person name="Howe K."/>
            <person name="Formenti G."/>
            <person name="Myers G."/>
            <person name="Durbin R."/>
            <person name="Jarvis E.D."/>
        </authorList>
    </citation>
    <scope>NUCLEOTIDE SEQUENCE [LARGE SCALE GENOMIC DNA]</scope>
</reference>
<dbReference type="PANTHER" id="PTHR20913">
    <property type="entry name" value="TBC1 DOMAIN FAMILY MEMBER 20/GTPASE"/>
    <property type="match status" value="1"/>
</dbReference>
<dbReference type="InterPro" id="IPR045913">
    <property type="entry name" value="TBC20/Gyp8-like"/>
</dbReference>
<dbReference type="FunFam" id="1.10.472.80:FF:000024">
    <property type="entry name" value="TBC1 domain family member 20"/>
    <property type="match status" value="1"/>
</dbReference>
<evidence type="ECO:0000256" key="4">
    <source>
        <dbReference type="ARBA" id="ARBA00022989"/>
    </source>
</evidence>
<dbReference type="Proteomes" id="UP000694390">
    <property type="component" value="Chromosome 2"/>
</dbReference>
<sequence length="485" mass="54468">MACPFHSQRHVSSAFDCPSPMDRVPASQLDELEGAVQCEVELNLQPSGLQLDTLTPQRQRDRELPGVRDALQGCNFAAGKETNELLCGTAGRTRDGRAGEPSEPNRTELLGSKRKQKLLLIHQALTSDPVAVETLRGAAVSEGGLLTDEIRRKVWPKLLSVNVYNLPPKPGRTVRQNHKDYTQVQLDVNRSTHRFPQGMRAEQRRVLQEQLIDLILHILRAHPELHYYQGYHDIAVTLLLVAGERMGSALLEKLSTHHLRDFMDPTMDSTKHILNYLMPILQQESLRLHDFMLRAEVGTIFALSWLITWYGHVLTSFPHILRLYDFFLASHPLMPVYFAAVIVLHREAEVLACDCDMPSVHQLLSQIPQNLPYERLISWALQLFQRHPHAELAKQAALQHHKSISIGSFSAFQLASTQQRPDAVLRRQRQQDSAHAETAALLPTAGHSPLVKAAVWGISATLGAAALAVTQTALEWAPEFLLQLF</sequence>
<dbReference type="InterPro" id="IPR035969">
    <property type="entry name" value="Rab-GAP_TBC_sf"/>
</dbReference>
<evidence type="ECO:0000313" key="9">
    <source>
        <dbReference type="Proteomes" id="UP000694390"/>
    </source>
</evidence>
<evidence type="ECO:0000259" key="7">
    <source>
        <dbReference type="PROSITE" id="PS50086"/>
    </source>
</evidence>
<organism evidence="8 9">
    <name type="scientific">Gopherus evgoodei</name>
    <name type="common">Goodes thornscrub tortoise</name>
    <dbReference type="NCBI Taxonomy" id="1825980"/>
    <lineage>
        <taxon>Eukaryota</taxon>
        <taxon>Metazoa</taxon>
        <taxon>Chordata</taxon>
        <taxon>Craniata</taxon>
        <taxon>Vertebrata</taxon>
        <taxon>Euteleostomi</taxon>
        <taxon>Archelosauria</taxon>
        <taxon>Testudinata</taxon>
        <taxon>Testudines</taxon>
        <taxon>Cryptodira</taxon>
        <taxon>Durocryptodira</taxon>
        <taxon>Testudinoidea</taxon>
        <taxon>Testudinidae</taxon>
        <taxon>Gopherus</taxon>
    </lineage>
</organism>
<accession>A0A8C4VIF3</accession>
<proteinExistence type="predicted"/>
<dbReference type="SUPFAM" id="SSF47923">
    <property type="entry name" value="Ypt/Rab-GAP domain of gyp1p"/>
    <property type="match status" value="2"/>
</dbReference>
<evidence type="ECO:0000256" key="6">
    <source>
        <dbReference type="ARBA" id="ARBA00067516"/>
    </source>
</evidence>
<evidence type="ECO:0000256" key="5">
    <source>
        <dbReference type="ARBA" id="ARBA00023136"/>
    </source>
</evidence>
<keyword evidence="4" id="KW-1133">Transmembrane helix</keyword>
<keyword evidence="3" id="KW-0812">Transmembrane</keyword>
<dbReference type="OrthoDB" id="206700at2759"/>
<evidence type="ECO:0000256" key="3">
    <source>
        <dbReference type="ARBA" id="ARBA00022692"/>
    </source>
</evidence>
<dbReference type="Gene3D" id="1.10.472.80">
    <property type="entry name" value="Ypt/Rab-GAP domain of gyp1p, domain 3"/>
    <property type="match status" value="1"/>
</dbReference>
<dbReference type="GeneTree" id="ENSGT00390000014944"/>
<keyword evidence="9" id="KW-1185">Reference proteome</keyword>
<reference evidence="8" key="2">
    <citation type="submission" date="2025-08" db="UniProtKB">
        <authorList>
            <consortium name="Ensembl"/>
        </authorList>
    </citation>
    <scope>IDENTIFICATION</scope>
</reference>
<gene>
    <name evidence="8" type="primary">LOC115647215</name>
</gene>
<dbReference type="Ensembl" id="ENSGEVT00005001585.1">
    <property type="protein sequence ID" value="ENSGEVP00005001498.1"/>
    <property type="gene ID" value="ENSGEVG00005001154.1"/>
</dbReference>
<dbReference type="InterPro" id="IPR000195">
    <property type="entry name" value="Rab-GAP-TBC_dom"/>
</dbReference>
<dbReference type="GO" id="GO:0005789">
    <property type="term" value="C:endoplasmic reticulum membrane"/>
    <property type="evidence" value="ECO:0007669"/>
    <property type="project" value="TreeGrafter"/>
</dbReference>
<dbReference type="AlphaFoldDB" id="A0A8C4VIF3"/>